<keyword evidence="2" id="KW-0313">Glucose metabolism</keyword>
<dbReference type="PANTHER" id="PTHR23429:SF0">
    <property type="entry name" value="GLUCOSE-6-PHOSPHATE 1-DEHYDROGENASE"/>
    <property type="match status" value="1"/>
</dbReference>
<evidence type="ECO:0000256" key="4">
    <source>
        <dbReference type="ARBA" id="ARBA00023002"/>
    </source>
</evidence>
<evidence type="ECO:0000256" key="3">
    <source>
        <dbReference type="ARBA" id="ARBA00022857"/>
    </source>
</evidence>
<evidence type="ECO:0000313" key="9">
    <source>
        <dbReference type="Proteomes" id="UP000243528"/>
    </source>
</evidence>
<evidence type="ECO:0000259" key="6">
    <source>
        <dbReference type="Pfam" id="PF00479"/>
    </source>
</evidence>
<evidence type="ECO:0000256" key="2">
    <source>
        <dbReference type="ARBA" id="ARBA00022526"/>
    </source>
</evidence>
<evidence type="ECO:0000259" key="7">
    <source>
        <dbReference type="Pfam" id="PF02781"/>
    </source>
</evidence>
<dbReference type="AlphaFoldDB" id="A0A2P8DWH0"/>
<dbReference type="InterPro" id="IPR022675">
    <property type="entry name" value="G6P_DH_C"/>
</dbReference>
<evidence type="ECO:0000256" key="5">
    <source>
        <dbReference type="ARBA" id="ARBA00023277"/>
    </source>
</evidence>
<dbReference type="SUPFAM" id="SSF55347">
    <property type="entry name" value="Glyceraldehyde-3-phosphate dehydrogenase-like, C-terminal domain"/>
    <property type="match status" value="1"/>
</dbReference>
<comment type="caution">
    <text evidence="8">The sequence shown here is derived from an EMBL/GenBank/DDBJ whole genome shotgun (WGS) entry which is preliminary data.</text>
</comment>
<dbReference type="Gene3D" id="3.30.360.10">
    <property type="entry name" value="Dihydrodipicolinate Reductase, domain 2"/>
    <property type="match status" value="1"/>
</dbReference>
<dbReference type="Proteomes" id="UP000243528">
    <property type="component" value="Unassembled WGS sequence"/>
</dbReference>
<comment type="pathway">
    <text evidence="1">Carbohydrate degradation; pentose phosphate pathway; D-ribulose 5-phosphate from D-glucose 6-phosphate (oxidative stage): step 1/3.</text>
</comment>
<keyword evidence="4" id="KW-0560">Oxidoreductase</keyword>
<dbReference type="Gene3D" id="3.40.50.720">
    <property type="entry name" value="NAD(P)-binding Rossmann-like Domain"/>
    <property type="match status" value="1"/>
</dbReference>
<feature type="domain" description="Glucose-6-phosphate dehydrogenase NAD-binding" evidence="6">
    <location>
        <begin position="19"/>
        <end position="185"/>
    </location>
</feature>
<accession>A0A2P8DWH0</accession>
<protein>
    <submittedName>
        <fullName evidence="8">Glucose-6-phosphate 1-dehydrogenase</fullName>
    </submittedName>
</protein>
<keyword evidence="9" id="KW-1185">Reference proteome</keyword>
<dbReference type="NCBIfam" id="NF009492">
    <property type="entry name" value="PRK12853.1-3"/>
    <property type="match status" value="1"/>
</dbReference>
<sequence>MPADDGTRAAASTPVDTIVVLGGCGDLAMRYLLPAAAELVAADRFPDGGSIIAVDRDALDDGAYRRTAATELAEHAAEVPADARDELCRRLRYRRGSATEPDDVRAAIPAETGPVAVYLALPNTLFQSAIEALSRVELPTGSRLAVEKPFGVDRADAAGLNALIGREFREDQVFRVDHVLAERTVLGLLGFRFANRVFEPVWNAGNVDAVDIVWDETVALEGRAGYYDRAGALRDMIQNHLLQILAMVAMEPPSGLDERQLRDRRAELFRAVRPPEPGQMRTRSRRARYTAGGWPSGESVPAYVDEPDVDASRGTETFAEVTFTVDNTRWRGVPFRVRTGKALGADRREVVVRFRPAEPALFGPRTPPTVLRLSLAPDAIRMEVNTNGGDAPGDPRRRTLTAELDEPGPGPYSLVLRALIDGDPGLTVRGDEAEECWRIVEPVLAAWSDGAVPMEEYPAGSAGPPGT</sequence>
<evidence type="ECO:0000313" key="8">
    <source>
        <dbReference type="EMBL" id="PSL01517.1"/>
    </source>
</evidence>
<dbReference type="GO" id="GO:0050661">
    <property type="term" value="F:NADP binding"/>
    <property type="evidence" value="ECO:0007669"/>
    <property type="project" value="InterPro"/>
</dbReference>
<dbReference type="InterPro" id="IPR022674">
    <property type="entry name" value="G6P_DH_NAD-bd"/>
</dbReference>
<feature type="domain" description="Glucose-6-phosphate dehydrogenase C-terminal" evidence="7">
    <location>
        <begin position="191"/>
        <end position="465"/>
    </location>
</feature>
<dbReference type="RefSeq" id="WP_106538390.1">
    <property type="nucleotide sequence ID" value="NZ_PYGE01000013.1"/>
</dbReference>
<dbReference type="GO" id="GO:0009051">
    <property type="term" value="P:pentose-phosphate shunt, oxidative branch"/>
    <property type="evidence" value="ECO:0007669"/>
    <property type="project" value="TreeGrafter"/>
</dbReference>
<name>A0A2P8DWH0_9ACTN</name>
<keyword evidence="3" id="KW-0521">NADP</keyword>
<dbReference type="PIRSF" id="PIRSF000110">
    <property type="entry name" value="G6PD"/>
    <property type="match status" value="1"/>
</dbReference>
<reference evidence="8 9" key="1">
    <citation type="submission" date="2018-03" db="EMBL/GenBank/DDBJ databases">
        <title>Genomic Encyclopedia of Archaeal and Bacterial Type Strains, Phase II (KMG-II): from individual species to whole genera.</title>
        <authorList>
            <person name="Goeker M."/>
        </authorList>
    </citation>
    <scope>NUCLEOTIDE SEQUENCE [LARGE SCALE GENOMIC DNA]</scope>
    <source>
        <strain evidence="8 9">DSM 45211</strain>
    </source>
</reference>
<dbReference type="EMBL" id="PYGE01000013">
    <property type="protein sequence ID" value="PSL01517.1"/>
    <property type="molecule type" value="Genomic_DNA"/>
</dbReference>
<keyword evidence="5" id="KW-0119">Carbohydrate metabolism</keyword>
<dbReference type="GO" id="GO:0005829">
    <property type="term" value="C:cytosol"/>
    <property type="evidence" value="ECO:0007669"/>
    <property type="project" value="TreeGrafter"/>
</dbReference>
<dbReference type="Pfam" id="PF02781">
    <property type="entry name" value="G6PD_C"/>
    <property type="match status" value="1"/>
</dbReference>
<dbReference type="SUPFAM" id="SSF51735">
    <property type="entry name" value="NAD(P)-binding Rossmann-fold domains"/>
    <property type="match status" value="1"/>
</dbReference>
<dbReference type="OrthoDB" id="9802739at2"/>
<dbReference type="InterPro" id="IPR001282">
    <property type="entry name" value="G6P_DH"/>
</dbReference>
<gene>
    <name evidence="8" type="ORF">CLV30_1135</name>
</gene>
<dbReference type="InterPro" id="IPR036291">
    <property type="entry name" value="NAD(P)-bd_dom_sf"/>
</dbReference>
<dbReference type="Pfam" id="PF00479">
    <property type="entry name" value="G6PD_N"/>
    <property type="match status" value="1"/>
</dbReference>
<dbReference type="PRINTS" id="PR00079">
    <property type="entry name" value="G6PDHDRGNASE"/>
</dbReference>
<dbReference type="GO" id="GO:0006006">
    <property type="term" value="P:glucose metabolic process"/>
    <property type="evidence" value="ECO:0007669"/>
    <property type="project" value="UniProtKB-KW"/>
</dbReference>
<proteinExistence type="predicted"/>
<evidence type="ECO:0000256" key="1">
    <source>
        <dbReference type="ARBA" id="ARBA00004937"/>
    </source>
</evidence>
<dbReference type="PANTHER" id="PTHR23429">
    <property type="entry name" value="GLUCOSE-6-PHOSPHATE 1-DEHYDROGENASE G6PD"/>
    <property type="match status" value="1"/>
</dbReference>
<organism evidence="8 9">
    <name type="scientific">Haloactinopolyspora alba</name>
    <dbReference type="NCBI Taxonomy" id="648780"/>
    <lineage>
        <taxon>Bacteria</taxon>
        <taxon>Bacillati</taxon>
        <taxon>Actinomycetota</taxon>
        <taxon>Actinomycetes</taxon>
        <taxon>Jiangellales</taxon>
        <taxon>Jiangellaceae</taxon>
        <taxon>Haloactinopolyspora</taxon>
    </lineage>
</organism>
<dbReference type="GO" id="GO:0004345">
    <property type="term" value="F:glucose-6-phosphate dehydrogenase activity"/>
    <property type="evidence" value="ECO:0007669"/>
    <property type="project" value="InterPro"/>
</dbReference>